<dbReference type="Proteomes" id="UP001242903">
    <property type="component" value="Unassembled WGS sequence"/>
</dbReference>
<organism evidence="1 2">
    <name type="scientific">Leuconostoc falkenbergense</name>
    <dbReference type="NCBI Taxonomy" id="2766470"/>
    <lineage>
        <taxon>Bacteria</taxon>
        <taxon>Bacillati</taxon>
        <taxon>Bacillota</taxon>
        <taxon>Bacilli</taxon>
        <taxon>Lactobacillales</taxon>
        <taxon>Lactobacillaceae</taxon>
        <taxon>Leuconostoc</taxon>
    </lineage>
</organism>
<proteinExistence type="predicted"/>
<dbReference type="EMBL" id="JAUCAQ010000001">
    <property type="protein sequence ID" value="MDM7645509.1"/>
    <property type="molecule type" value="Genomic_DNA"/>
</dbReference>
<comment type="caution">
    <text evidence="1">The sequence shown here is derived from an EMBL/GenBank/DDBJ whole genome shotgun (WGS) entry which is preliminary data.</text>
</comment>
<evidence type="ECO:0000313" key="1">
    <source>
        <dbReference type="EMBL" id="MDM7645509.1"/>
    </source>
</evidence>
<sequence length="57" mass="6495">MDYTIALNDLRDGKINEIKINPENFQAFQKAWASFAYQNAIRGIAHAHGQVTYVRAN</sequence>
<accession>A0ABT7RW99</accession>
<keyword evidence="2" id="KW-1185">Reference proteome</keyword>
<name>A0ABT7RW99_9LACO</name>
<gene>
    <name evidence="1" type="ORF">QUE93_00510</name>
</gene>
<dbReference type="RefSeq" id="WP_287080129.1">
    <property type="nucleotide sequence ID" value="NZ_JAUCAQ010000001.1"/>
</dbReference>
<evidence type="ECO:0000313" key="2">
    <source>
        <dbReference type="Proteomes" id="UP001242903"/>
    </source>
</evidence>
<protein>
    <submittedName>
        <fullName evidence="1">Uncharacterized protein</fullName>
    </submittedName>
</protein>
<reference evidence="1 2" key="1">
    <citation type="submission" date="2023-06" db="EMBL/GenBank/DDBJ databases">
        <title>Draft Genome Sequences of lactic acid bacteria strains isolated from fermented milk products.</title>
        <authorList>
            <person name="Elcheninov A.G."/>
            <person name="Klyukina A."/>
            <person name="Zayulina K.S."/>
            <person name="Gavirova L.A."/>
            <person name="Shcherbakova P.A."/>
            <person name="Shestakov A.I."/>
            <person name="Kublanov I.V."/>
            <person name="Kochetkova T.V."/>
        </authorList>
    </citation>
    <scope>NUCLEOTIDE SEQUENCE [LARGE SCALE GENOMIC DNA]</scope>
    <source>
        <strain evidence="1 2">TOM.81</strain>
    </source>
</reference>